<dbReference type="CDD" id="cd03013">
    <property type="entry name" value="PRX5_like"/>
    <property type="match status" value="1"/>
</dbReference>
<evidence type="ECO:0000256" key="3">
    <source>
        <dbReference type="ARBA" id="ARBA00022862"/>
    </source>
</evidence>
<dbReference type="InterPro" id="IPR037944">
    <property type="entry name" value="PRX5-like"/>
</dbReference>
<dbReference type="Gene3D" id="3.40.30.10">
    <property type="entry name" value="Glutaredoxin"/>
    <property type="match status" value="1"/>
</dbReference>
<evidence type="ECO:0000256" key="2">
    <source>
        <dbReference type="ARBA" id="ARBA00022559"/>
    </source>
</evidence>
<feature type="active site" description="Cysteine sulfenic acid (-SOH) intermediate" evidence="6">
    <location>
        <position position="66"/>
    </location>
</feature>
<evidence type="ECO:0000256" key="4">
    <source>
        <dbReference type="ARBA" id="ARBA00023002"/>
    </source>
</evidence>
<dbReference type="EMBL" id="JAACJL010000002">
    <property type="protein sequence ID" value="KAF4622538.1"/>
    <property type="molecule type" value="Genomic_DNA"/>
</dbReference>
<evidence type="ECO:0000256" key="7">
    <source>
        <dbReference type="RuleBase" id="RU366011"/>
    </source>
</evidence>
<gene>
    <name evidence="9" type="ORF">D9613_009181</name>
</gene>
<dbReference type="GO" id="GO:0005829">
    <property type="term" value="C:cytosol"/>
    <property type="evidence" value="ECO:0007669"/>
    <property type="project" value="TreeGrafter"/>
</dbReference>
<dbReference type="Pfam" id="PF08534">
    <property type="entry name" value="Redoxin"/>
    <property type="match status" value="1"/>
</dbReference>
<reference evidence="9 10" key="1">
    <citation type="submission" date="2019-12" db="EMBL/GenBank/DDBJ databases">
        <authorList>
            <person name="Floudas D."/>
            <person name="Bentzer J."/>
            <person name="Ahren D."/>
            <person name="Johansson T."/>
            <person name="Persson P."/>
            <person name="Tunlid A."/>
        </authorList>
    </citation>
    <scope>NUCLEOTIDE SEQUENCE [LARGE SCALE GENOMIC DNA]</scope>
    <source>
        <strain evidence="9 10">CBS 102.39</strain>
    </source>
</reference>
<dbReference type="GO" id="GO:0045454">
    <property type="term" value="P:cell redox homeostasis"/>
    <property type="evidence" value="ECO:0007669"/>
    <property type="project" value="TreeGrafter"/>
</dbReference>
<keyword evidence="2 7" id="KW-0575">Peroxidase</keyword>
<evidence type="ECO:0000259" key="8">
    <source>
        <dbReference type="PROSITE" id="PS51352"/>
    </source>
</evidence>
<keyword evidence="5 7" id="KW-0676">Redox-active center</keyword>
<dbReference type="InterPro" id="IPR013766">
    <property type="entry name" value="Thioredoxin_domain"/>
</dbReference>
<dbReference type="GO" id="GO:0042744">
    <property type="term" value="P:hydrogen peroxide catabolic process"/>
    <property type="evidence" value="ECO:0007669"/>
    <property type="project" value="TreeGrafter"/>
</dbReference>
<dbReference type="Proteomes" id="UP000521872">
    <property type="component" value="Unassembled WGS sequence"/>
</dbReference>
<evidence type="ECO:0000313" key="10">
    <source>
        <dbReference type="Proteomes" id="UP000521872"/>
    </source>
</evidence>
<name>A0A8H4R434_9AGAR</name>
<keyword evidence="3 7" id="KW-0049">Antioxidant</keyword>
<keyword evidence="10" id="KW-1185">Reference proteome</keyword>
<dbReference type="SUPFAM" id="SSF52833">
    <property type="entry name" value="Thioredoxin-like"/>
    <property type="match status" value="1"/>
</dbReference>
<dbReference type="GO" id="GO:0034599">
    <property type="term" value="P:cellular response to oxidative stress"/>
    <property type="evidence" value="ECO:0007669"/>
    <property type="project" value="InterPro"/>
</dbReference>
<dbReference type="GO" id="GO:0005739">
    <property type="term" value="C:mitochondrion"/>
    <property type="evidence" value="ECO:0007669"/>
    <property type="project" value="TreeGrafter"/>
</dbReference>
<dbReference type="PANTHER" id="PTHR10430:SF39">
    <property type="entry name" value="PEROXISOMAL MEMBRANE ASSOCIATED PROTEIN 20"/>
    <property type="match status" value="1"/>
</dbReference>
<proteinExistence type="inferred from homology"/>
<comment type="function">
    <text evidence="7">Thiol-specific peroxidase that catalyzes the reduction of hydrogen peroxide and organic hydroperoxides to water and alcohols, respectively. Plays a role in cell protection against oxidative stress by detoxifying peroxides.</text>
</comment>
<accession>A0A8H4R434</accession>
<dbReference type="InterPro" id="IPR036249">
    <property type="entry name" value="Thioredoxin-like_sf"/>
</dbReference>
<organism evidence="9 10">
    <name type="scientific">Agrocybe pediades</name>
    <dbReference type="NCBI Taxonomy" id="84607"/>
    <lineage>
        <taxon>Eukaryota</taxon>
        <taxon>Fungi</taxon>
        <taxon>Dikarya</taxon>
        <taxon>Basidiomycota</taxon>
        <taxon>Agaricomycotina</taxon>
        <taxon>Agaricomycetes</taxon>
        <taxon>Agaricomycetidae</taxon>
        <taxon>Agaricales</taxon>
        <taxon>Agaricineae</taxon>
        <taxon>Strophariaceae</taxon>
        <taxon>Agrocybe</taxon>
    </lineage>
</organism>
<dbReference type="PROSITE" id="PS51352">
    <property type="entry name" value="THIOREDOXIN_2"/>
    <property type="match status" value="1"/>
</dbReference>
<dbReference type="AlphaFoldDB" id="A0A8H4R434"/>
<evidence type="ECO:0000256" key="6">
    <source>
        <dbReference type="PIRSR" id="PIRSR637944-1"/>
    </source>
</evidence>
<protein>
    <recommendedName>
        <fullName evidence="8">Thioredoxin domain-containing protein</fullName>
    </recommendedName>
</protein>
<dbReference type="GO" id="GO:0005777">
    <property type="term" value="C:peroxisome"/>
    <property type="evidence" value="ECO:0007669"/>
    <property type="project" value="TreeGrafter"/>
</dbReference>
<dbReference type="GO" id="GO:0008379">
    <property type="term" value="F:thioredoxin peroxidase activity"/>
    <property type="evidence" value="ECO:0007669"/>
    <property type="project" value="InterPro"/>
</dbReference>
<evidence type="ECO:0000256" key="5">
    <source>
        <dbReference type="ARBA" id="ARBA00023284"/>
    </source>
</evidence>
<evidence type="ECO:0000313" key="9">
    <source>
        <dbReference type="EMBL" id="KAF4622538.1"/>
    </source>
</evidence>
<comment type="caution">
    <text evidence="9">The sequence shown here is derived from an EMBL/GenBank/DDBJ whole genome shotgun (WGS) entry which is preliminary data.</text>
</comment>
<keyword evidence="4 7" id="KW-0560">Oxidoreductase</keyword>
<evidence type="ECO:0000256" key="1">
    <source>
        <dbReference type="ARBA" id="ARBA00010505"/>
    </source>
</evidence>
<sequence length="178" mass="18461">MSSVIASAAQAAHSVATSLLAKAQIQPGATIPPSDLKEDAPDQAKPLVLTGKNVIIGVPGAFTTPCNGHIPPYIERFEDFKAKGVNEIYVVAVNDAFVTKAWKEKLAPKGTPIHFIADDKAAFVSSLGLLFDASGLLGGPRSKRFTIVTDGDKVVSVAVEDAPPNVTVTGAEAVLATL</sequence>
<feature type="domain" description="Thioredoxin" evidence="8">
    <location>
        <begin position="25"/>
        <end position="178"/>
    </location>
</feature>
<dbReference type="InterPro" id="IPR013740">
    <property type="entry name" value="Redoxin"/>
</dbReference>
<dbReference type="PANTHER" id="PTHR10430">
    <property type="entry name" value="PEROXIREDOXIN"/>
    <property type="match status" value="1"/>
</dbReference>
<comment type="similarity">
    <text evidence="1 7">Belongs to the peroxiredoxin family. Prx5 subfamily.</text>
</comment>